<name>A0A316L4U2_9FLAO</name>
<dbReference type="SUPFAM" id="SSF54427">
    <property type="entry name" value="NTF2-like"/>
    <property type="match status" value="1"/>
</dbReference>
<dbReference type="Proteomes" id="UP000245762">
    <property type="component" value="Unassembled WGS sequence"/>
</dbReference>
<proteinExistence type="predicted"/>
<dbReference type="Pfam" id="PF12893">
    <property type="entry name" value="Lumazine_bd_2"/>
    <property type="match status" value="1"/>
</dbReference>
<sequence>MLKKDILKSLNNLKTNIMRNIILLFFSTGIFFTANAQKSDYQLVEQTLNYYMEGGSNKDFDTLKKAFHETATMKYITDEGYKEVNALEFFSGMKPGPRVDRKNRIAEITVSGHAANARLELEYANFTFVDFMNLLKIDGEWKIVSKIFYKRAE</sequence>
<dbReference type="EMBL" id="QGEG01000001">
    <property type="protein sequence ID" value="PWL40428.1"/>
    <property type="molecule type" value="Genomic_DNA"/>
</dbReference>
<reference evidence="1 2" key="1">
    <citation type="submission" date="2018-05" db="EMBL/GenBank/DDBJ databases">
        <title>Complete genome sequence of Flagellimonas aquimarina ECD12 isolated from seaweed Ecklonia cava.</title>
        <authorList>
            <person name="Choi S."/>
            <person name="Seong C."/>
        </authorList>
    </citation>
    <scope>NUCLEOTIDE SEQUENCE [LARGE SCALE GENOMIC DNA]</scope>
    <source>
        <strain evidence="1 2">ECD12</strain>
    </source>
</reference>
<accession>A0A316L4U2</accession>
<dbReference type="Gene3D" id="3.10.450.50">
    <property type="match status" value="1"/>
</dbReference>
<comment type="caution">
    <text evidence="1">The sequence shown here is derived from an EMBL/GenBank/DDBJ whole genome shotgun (WGS) entry which is preliminary data.</text>
</comment>
<dbReference type="InterPro" id="IPR039437">
    <property type="entry name" value="FrzH/put_lumazine-bd"/>
</dbReference>
<evidence type="ECO:0000313" key="1">
    <source>
        <dbReference type="EMBL" id="PWL40428.1"/>
    </source>
</evidence>
<organism evidence="1 2">
    <name type="scientific">Flagellimonas aquimarina</name>
    <dbReference type="NCBI Taxonomy" id="2201895"/>
    <lineage>
        <taxon>Bacteria</taxon>
        <taxon>Pseudomonadati</taxon>
        <taxon>Bacteroidota</taxon>
        <taxon>Flavobacteriia</taxon>
        <taxon>Flavobacteriales</taxon>
        <taxon>Flavobacteriaceae</taxon>
        <taxon>Flagellimonas</taxon>
    </lineage>
</organism>
<keyword evidence="2" id="KW-1185">Reference proteome</keyword>
<evidence type="ECO:0000313" key="2">
    <source>
        <dbReference type="Proteomes" id="UP000245762"/>
    </source>
</evidence>
<dbReference type="InterPro" id="IPR032710">
    <property type="entry name" value="NTF2-like_dom_sf"/>
</dbReference>
<protein>
    <recommendedName>
        <fullName evidence="3">Nuclear transport factor 2 family protein</fullName>
    </recommendedName>
</protein>
<gene>
    <name evidence="1" type="ORF">DKG77_06345</name>
</gene>
<dbReference type="OrthoDB" id="8445243at2"/>
<dbReference type="AlphaFoldDB" id="A0A316L4U2"/>
<evidence type="ECO:0008006" key="3">
    <source>
        <dbReference type="Google" id="ProtNLM"/>
    </source>
</evidence>